<feature type="region of interest" description="Disordered" evidence="1">
    <location>
        <begin position="14"/>
        <end position="67"/>
    </location>
</feature>
<name>A0AAE1FHJ5_PETCI</name>
<evidence type="ECO:0000256" key="1">
    <source>
        <dbReference type="SAM" id="MobiDB-lite"/>
    </source>
</evidence>
<evidence type="ECO:0000313" key="3">
    <source>
        <dbReference type="Proteomes" id="UP001286313"/>
    </source>
</evidence>
<comment type="caution">
    <text evidence="2">The sequence shown here is derived from an EMBL/GenBank/DDBJ whole genome shotgun (WGS) entry which is preliminary data.</text>
</comment>
<accession>A0AAE1FHJ5</accession>
<organism evidence="2 3">
    <name type="scientific">Petrolisthes cinctipes</name>
    <name type="common">Flat porcelain crab</name>
    <dbReference type="NCBI Taxonomy" id="88211"/>
    <lineage>
        <taxon>Eukaryota</taxon>
        <taxon>Metazoa</taxon>
        <taxon>Ecdysozoa</taxon>
        <taxon>Arthropoda</taxon>
        <taxon>Crustacea</taxon>
        <taxon>Multicrustacea</taxon>
        <taxon>Malacostraca</taxon>
        <taxon>Eumalacostraca</taxon>
        <taxon>Eucarida</taxon>
        <taxon>Decapoda</taxon>
        <taxon>Pleocyemata</taxon>
        <taxon>Anomura</taxon>
        <taxon>Galatheoidea</taxon>
        <taxon>Porcellanidae</taxon>
        <taxon>Petrolisthes</taxon>
    </lineage>
</organism>
<reference evidence="2" key="1">
    <citation type="submission" date="2023-10" db="EMBL/GenBank/DDBJ databases">
        <title>Genome assemblies of two species of porcelain crab, Petrolisthes cinctipes and Petrolisthes manimaculis (Anomura: Porcellanidae).</title>
        <authorList>
            <person name="Angst P."/>
        </authorList>
    </citation>
    <scope>NUCLEOTIDE SEQUENCE</scope>
    <source>
        <strain evidence="2">PB745_01</strain>
        <tissue evidence="2">Gill</tissue>
    </source>
</reference>
<keyword evidence="3" id="KW-1185">Reference proteome</keyword>
<sequence>MSWFSRRLPTAATTFLHHDSTGVDTSTANDDDSDGDDTGGTGWIRVQVPFSPSQQLPTTPPSLASPI</sequence>
<evidence type="ECO:0000313" key="2">
    <source>
        <dbReference type="EMBL" id="KAK3873317.1"/>
    </source>
</evidence>
<proteinExistence type="predicted"/>
<protein>
    <submittedName>
        <fullName evidence="2">Uncharacterized protein</fullName>
    </submittedName>
</protein>
<dbReference type="EMBL" id="JAWQEG010002232">
    <property type="protein sequence ID" value="KAK3873317.1"/>
    <property type="molecule type" value="Genomic_DNA"/>
</dbReference>
<dbReference type="Proteomes" id="UP001286313">
    <property type="component" value="Unassembled WGS sequence"/>
</dbReference>
<dbReference type="AlphaFoldDB" id="A0AAE1FHJ5"/>
<gene>
    <name evidence="2" type="ORF">Pcinc_021646</name>
</gene>